<evidence type="ECO:0000313" key="3">
    <source>
        <dbReference type="Proteomes" id="UP000298416"/>
    </source>
</evidence>
<protein>
    <submittedName>
        <fullName evidence="2">Uncharacterized protein</fullName>
    </submittedName>
</protein>
<reference evidence="2" key="2">
    <citation type="submission" date="2020-08" db="EMBL/GenBank/DDBJ databases">
        <title>Plant Genome Project.</title>
        <authorList>
            <person name="Zhang R.-G."/>
        </authorList>
    </citation>
    <scope>NUCLEOTIDE SEQUENCE</scope>
    <source>
        <strain evidence="2">Huo1</strain>
        <tissue evidence="2">Leaf</tissue>
    </source>
</reference>
<feature type="compositionally biased region" description="Low complexity" evidence="1">
    <location>
        <begin position="44"/>
        <end position="53"/>
    </location>
</feature>
<feature type="region of interest" description="Disordered" evidence="1">
    <location>
        <begin position="32"/>
        <end position="53"/>
    </location>
</feature>
<name>A0A8X8YU07_SALSN</name>
<reference evidence="2" key="1">
    <citation type="submission" date="2018-01" db="EMBL/GenBank/DDBJ databases">
        <authorList>
            <person name="Mao J.F."/>
        </authorList>
    </citation>
    <scope>NUCLEOTIDE SEQUENCE</scope>
    <source>
        <strain evidence="2">Huo1</strain>
        <tissue evidence="2">Leaf</tissue>
    </source>
</reference>
<gene>
    <name evidence="2" type="ORF">SASPL_100999</name>
</gene>
<dbReference type="EMBL" id="PNBA02000001">
    <property type="protein sequence ID" value="KAG6436115.1"/>
    <property type="molecule type" value="Genomic_DNA"/>
</dbReference>
<sequence length="99" mass="10981">MSSSRPTAPPAAHLHRRRIPLLTSVVRRMVSGRTDSADTQRLRASSSESSAAAAPLLDSEIVVAYFKGCRFWQLDLHLYSLRFCINGAFFIDNATELLS</sequence>
<accession>A0A8X8YU07</accession>
<evidence type="ECO:0000256" key="1">
    <source>
        <dbReference type="SAM" id="MobiDB-lite"/>
    </source>
</evidence>
<keyword evidence="3" id="KW-1185">Reference proteome</keyword>
<proteinExistence type="predicted"/>
<dbReference type="Proteomes" id="UP000298416">
    <property type="component" value="Unassembled WGS sequence"/>
</dbReference>
<evidence type="ECO:0000313" key="2">
    <source>
        <dbReference type="EMBL" id="KAG6436115.1"/>
    </source>
</evidence>
<dbReference type="AlphaFoldDB" id="A0A8X8YU07"/>
<organism evidence="2">
    <name type="scientific">Salvia splendens</name>
    <name type="common">Scarlet sage</name>
    <dbReference type="NCBI Taxonomy" id="180675"/>
    <lineage>
        <taxon>Eukaryota</taxon>
        <taxon>Viridiplantae</taxon>
        <taxon>Streptophyta</taxon>
        <taxon>Embryophyta</taxon>
        <taxon>Tracheophyta</taxon>
        <taxon>Spermatophyta</taxon>
        <taxon>Magnoliopsida</taxon>
        <taxon>eudicotyledons</taxon>
        <taxon>Gunneridae</taxon>
        <taxon>Pentapetalae</taxon>
        <taxon>asterids</taxon>
        <taxon>lamiids</taxon>
        <taxon>Lamiales</taxon>
        <taxon>Lamiaceae</taxon>
        <taxon>Nepetoideae</taxon>
        <taxon>Mentheae</taxon>
        <taxon>Salviinae</taxon>
        <taxon>Salvia</taxon>
        <taxon>Salvia subgen. Calosphace</taxon>
        <taxon>core Calosphace</taxon>
    </lineage>
</organism>
<comment type="caution">
    <text evidence="2">The sequence shown here is derived from an EMBL/GenBank/DDBJ whole genome shotgun (WGS) entry which is preliminary data.</text>
</comment>